<sequence>MPAATIEIRPTGRAAQGPLVQPLTSVALSQFNPNKLLTGAQDGAREADGSPALASPPKRRQRITARMRAQVVEAYEAGQETREVAEKFGIGRTTVLKILKQAGLKARTQPRKHQSPRSR</sequence>
<dbReference type="InterPro" id="IPR009057">
    <property type="entry name" value="Homeodomain-like_sf"/>
</dbReference>
<proteinExistence type="predicted"/>
<reference evidence="2 3" key="1">
    <citation type="submission" date="2017-07" db="EMBL/GenBank/DDBJ databases">
        <title>The new phylogeny of genus Mycobacterium.</title>
        <authorList>
            <person name="Tortoli E."/>
            <person name="Trovato A."/>
            <person name="Cirillo D.M."/>
        </authorList>
    </citation>
    <scope>NUCLEOTIDE SEQUENCE [LARGE SCALE GENOMIC DNA]</scope>
    <source>
        <strain evidence="2 3">ATCC 33027</strain>
    </source>
</reference>
<evidence type="ECO:0000256" key="1">
    <source>
        <dbReference type="SAM" id="MobiDB-lite"/>
    </source>
</evidence>
<dbReference type="SUPFAM" id="SSF46689">
    <property type="entry name" value="Homeodomain-like"/>
    <property type="match status" value="1"/>
</dbReference>
<dbReference type="EMBL" id="NOZR01000018">
    <property type="protein sequence ID" value="OYN77046.1"/>
    <property type="molecule type" value="Genomic_DNA"/>
</dbReference>
<comment type="caution">
    <text evidence="2">The sequence shown here is derived from an EMBL/GenBank/DDBJ whole genome shotgun (WGS) entry which is preliminary data.</text>
</comment>
<keyword evidence="3" id="KW-1185">Reference proteome</keyword>
<gene>
    <name evidence="2" type="ORF">CG716_19525</name>
</gene>
<evidence type="ECO:0000313" key="2">
    <source>
        <dbReference type="EMBL" id="OYN77046.1"/>
    </source>
</evidence>
<accession>A0A255DCE1</accession>
<dbReference type="AlphaFoldDB" id="A0A255DCE1"/>
<organism evidence="2 3">
    <name type="scientific">Mycolicibacterium sphagni</name>
    <dbReference type="NCBI Taxonomy" id="1786"/>
    <lineage>
        <taxon>Bacteria</taxon>
        <taxon>Bacillati</taxon>
        <taxon>Actinomycetota</taxon>
        <taxon>Actinomycetes</taxon>
        <taxon>Mycobacteriales</taxon>
        <taxon>Mycobacteriaceae</taxon>
        <taxon>Mycolicibacterium</taxon>
    </lineage>
</organism>
<evidence type="ECO:0000313" key="3">
    <source>
        <dbReference type="Proteomes" id="UP000216063"/>
    </source>
</evidence>
<evidence type="ECO:0008006" key="4">
    <source>
        <dbReference type="Google" id="ProtNLM"/>
    </source>
</evidence>
<dbReference type="Pfam" id="PF13384">
    <property type="entry name" value="HTH_23"/>
    <property type="match status" value="1"/>
</dbReference>
<dbReference type="Proteomes" id="UP000216063">
    <property type="component" value="Unassembled WGS sequence"/>
</dbReference>
<name>A0A255DCE1_9MYCO</name>
<feature type="region of interest" description="Disordered" evidence="1">
    <location>
        <begin position="37"/>
        <end position="61"/>
    </location>
</feature>
<dbReference type="Gene3D" id="1.10.10.60">
    <property type="entry name" value="Homeodomain-like"/>
    <property type="match status" value="1"/>
</dbReference>
<protein>
    <recommendedName>
        <fullName evidence="4">Resolvase HTH domain-containing protein</fullName>
    </recommendedName>
</protein>